<protein>
    <submittedName>
        <fullName evidence="2">Membrane-associated oxidoreductase</fullName>
    </submittedName>
</protein>
<keyword evidence="1" id="KW-1133">Transmembrane helix</keyword>
<keyword evidence="1" id="KW-0472">Membrane</keyword>
<evidence type="ECO:0000313" key="2">
    <source>
        <dbReference type="EMBL" id="UNT00209.1"/>
    </source>
</evidence>
<organism evidence="2 3">
    <name type="scientific">Streptomyces tubbatahanensis</name>
    <dbReference type="NCBI Taxonomy" id="2923272"/>
    <lineage>
        <taxon>Bacteria</taxon>
        <taxon>Bacillati</taxon>
        <taxon>Actinomycetota</taxon>
        <taxon>Actinomycetes</taxon>
        <taxon>Kitasatosporales</taxon>
        <taxon>Streptomycetaceae</taxon>
        <taxon>Streptomyces</taxon>
    </lineage>
</organism>
<accession>A0ABY3Y0R2</accession>
<sequence>MESEELTDAERRIEEAFPRGGTVDLTGADDRNVRARMLRSLLLRAPSEDGEIPALRLRGARVTGALDLHSAVVSCPVSLTDCFFDEPVIFYGAECRGLSLRGCRMPELWATTVRVGGALRLSDCRVARQVRLGGARVEGALFPERAVLGAEPDAEGRGPAQARALGLDHATIGEDLRATHLTCYGQARLDGLSVTGHIGFDDARFLHPAGTALQAETVTVGTDLHAMRVHVVGRVNLRGSTVPGQLNLAYARLSNPGGVALRASSCTAGELWLREARRIEGTVNLRRTRCDLLHVSPEVWPASVRLDGLTYTTLAPTLPAARRLETLTRDGDGYVPFAYEQLTAAYRHIGDDAAARSVQLAKQRRHRTTLPLYARLWGHLQDATVGYGFRPMRAAGWLAGLLLVGTLAYGLHPPRPLKADEAPGFNALAYALDLLLPIVDFGQEKAYAPQGGYQWLAYLLIVAGWVLATTFVAGVNRTVSRN</sequence>
<keyword evidence="1" id="KW-0812">Transmembrane</keyword>
<feature type="transmembrane region" description="Helical" evidence="1">
    <location>
        <begin position="455"/>
        <end position="475"/>
    </location>
</feature>
<feature type="transmembrane region" description="Helical" evidence="1">
    <location>
        <begin position="424"/>
        <end position="443"/>
    </location>
</feature>
<gene>
    <name evidence="2" type="ORF">MMF93_29925</name>
</gene>
<feature type="transmembrane region" description="Helical" evidence="1">
    <location>
        <begin position="394"/>
        <end position="412"/>
    </location>
</feature>
<keyword evidence="3" id="KW-1185">Reference proteome</keyword>
<dbReference type="RefSeq" id="WP_242756291.1">
    <property type="nucleotide sequence ID" value="NZ_CP093846.1"/>
</dbReference>
<evidence type="ECO:0000313" key="3">
    <source>
        <dbReference type="Proteomes" id="UP001202244"/>
    </source>
</evidence>
<reference evidence="2 3" key="1">
    <citation type="journal article" date="2023" name="Microbiol. Spectr.">
        <title>Synergy between Genome Mining, Metabolomics, and Bioinformatics Uncovers Antibacterial Chlorinated Carbazole Alkaloids and Their Biosynthetic Gene Cluster from Streptomyces tubbatahanensis sp. nov., a Novel Actinomycete Isolated from Sulu Sea, Philippines.</title>
        <authorList>
            <person name="Tenebro C.P."/>
            <person name="Trono D.J.V.L."/>
            <person name="Balida L.A.P."/>
            <person name="Bayog L.K.A."/>
            <person name="Bruna J.R."/>
            <person name="Sabido E.M."/>
            <person name="Caspe D.P.C."/>
            <person name="de Los Santos E.L.C."/>
            <person name="Saludes J.P."/>
            <person name="Dalisay D.S."/>
        </authorList>
    </citation>
    <scope>NUCLEOTIDE SEQUENCE [LARGE SCALE GENOMIC DNA]</scope>
    <source>
        <strain evidence="2 3">DSD3025</strain>
    </source>
</reference>
<evidence type="ECO:0000256" key="1">
    <source>
        <dbReference type="SAM" id="Phobius"/>
    </source>
</evidence>
<dbReference type="Proteomes" id="UP001202244">
    <property type="component" value="Chromosome"/>
</dbReference>
<proteinExistence type="predicted"/>
<name>A0ABY3Y0R2_9ACTN</name>
<dbReference type="EMBL" id="CP093846">
    <property type="protein sequence ID" value="UNT00209.1"/>
    <property type="molecule type" value="Genomic_DNA"/>
</dbReference>